<gene>
    <name evidence="13" type="ORF">B0A72_15425</name>
</gene>
<dbReference type="SUPFAM" id="SSF49464">
    <property type="entry name" value="Carboxypeptidase regulatory domain-like"/>
    <property type="match status" value="1"/>
</dbReference>
<dbReference type="GO" id="GO:0009279">
    <property type="term" value="C:cell outer membrane"/>
    <property type="evidence" value="ECO:0007669"/>
    <property type="project" value="UniProtKB-SubCell"/>
</dbReference>
<name>A0AB36NY02_9FLAO</name>
<dbReference type="InterPro" id="IPR023996">
    <property type="entry name" value="TonB-dep_OMP_SusC/RagA"/>
</dbReference>
<dbReference type="InterPro" id="IPR039426">
    <property type="entry name" value="TonB-dep_rcpt-like"/>
</dbReference>
<reference evidence="13 14" key="1">
    <citation type="submission" date="2016-11" db="EMBL/GenBank/DDBJ databases">
        <title>Whole genomes of Flavobacteriaceae.</title>
        <authorList>
            <person name="Stine C."/>
            <person name="Li C."/>
            <person name="Tadesse D."/>
        </authorList>
    </citation>
    <scope>NUCLEOTIDE SEQUENCE [LARGE SCALE GENOMIC DNA]</scope>
    <source>
        <strain evidence="13 14">ATCC 19366</strain>
    </source>
</reference>
<evidence type="ECO:0000256" key="5">
    <source>
        <dbReference type="ARBA" id="ARBA00023077"/>
    </source>
</evidence>
<keyword evidence="4 8" id="KW-0812">Transmembrane</keyword>
<feature type="domain" description="TonB-dependent receptor-like beta-barrel" evidence="11">
    <location>
        <begin position="451"/>
        <end position="866"/>
    </location>
</feature>
<protein>
    <submittedName>
        <fullName evidence="13">SusC/RagA family protein</fullName>
    </submittedName>
</protein>
<dbReference type="InterPro" id="IPR000531">
    <property type="entry name" value="Beta-barrel_TonB"/>
</dbReference>
<evidence type="ECO:0000256" key="3">
    <source>
        <dbReference type="ARBA" id="ARBA00022452"/>
    </source>
</evidence>
<keyword evidence="10" id="KW-0732">Signal</keyword>
<evidence type="ECO:0000259" key="12">
    <source>
        <dbReference type="Pfam" id="PF07715"/>
    </source>
</evidence>
<accession>A0AB36NY02</accession>
<dbReference type="InterPro" id="IPR008969">
    <property type="entry name" value="CarboxyPept-like_regulatory"/>
</dbReference>
<dbReference type="Gene3D" id="2.60.40.1120">
    <property type="entry name" value="Carboxypeptidase-like, regulatory domain"/>
    <property type="match status" value="1"/>
</dbReference>
<dbReference type="Pfam" id="PF07715">
    <property type="entry name" value="Plug"/>
    <property type="match status" value="1"/>
</dbReference>
<dbReference type="InterPro" id="IPR037066">
    <property type="entry name" value="Plug_dom_sf"/>
</dbReference>
<feature type="chain" id="PRO_5044296640" evidence="10">
    <location>
        <begin position="19"/>
        <end position="1115"/>
    </location>
</feature>
<dbReference type="Gene3D" id="2.40.170.20">
    <property type="entry name" value="TonB-dependent receptor, beta-barrel domain"/>
    <property type="match status" value="1"/>
</dbReference>
<evidence type="ECO:0000256" key="8">
    <source>
        <dbReference type="PROSITE-ProRule" id="PRU01360"/>
    </source>
</evidence>
<feature type="signal peptide" evidence="10">
    <location>
        <begin position="1"/>
        <end position="18"/>
    </location>
</feature>
<evidence type="ECO:0000256" key="1">
    <source>
        <dbReference type="ARBA" id="ARBA00004571"/>
    </source>
</evidence>
<dbReference type="AlphaFoldDB" id="A0AB36NY02"/>
<dbReference type="SUPFAM" id="SSF56935">
    <property type="entry name" value="Porins"/>
    <property type="match status" value="1"/>
</dbReference>
<comment type="subcellular location">
    <subcellularLocation>
        <location evidence="1 8">Cell outer membrane</location>
        <topology evidence="1 8">Multi-pass membrane protein</topology>
    </subcellularLocation>
</comment>
<evidence type="ECO:0000256" key="10">
    <source>
        <dbReference type="SAM" id="SignalP"/>
    </source>
</evidence>
<proteinExistence type="inferred from homology"/>
<dbReference type="PROSITE" id="PS52016">
    <property type="entry name" value="TONB_DEPENDENT_REC_3"/>
    <property type="match status" value="1"/>
</dbReference>
<dbReference type="Pfam" id="PF00593">
    <property type="entry name" value="TonB_dep_Rec_b-barrel"/>
    <property type="match status" value="1"/>
</dbReference>
<keyword evidence="3 8" id="KW-1134">Transmembrane beta strand</keyword>
<evidence type="ECO:0000313" key="13">
    <source>
        <dbReference type="EMBL" id="OXB03159.1"/>
    </source>
</evidence>
<dbReference type="InterPro" id="IPR036942">
    <property type="entry name" value="Beta-barrel_TonB_sf"/>
</dbReference>
<keyword evidence="7 8" id="KW-0998">Cell outer membrane</keyword>
<dbReference type="InterPro" id="IPR023997">
    <property type="entry name" value="TonB-dep_OMP_SusC/RagA_CS"/>
</dbReference>
<evidence type="ECO:0000256" key="7">
    <source>
        <dbReference type="ARBA" id="ARBA00023237"/>
    </source>
</evidence>
<evidence type="ECO:0000256" key="9">
    <source>
        <dbReference type="RuleBase" id="RU003357"/>
    </source>
</evidence>
<sequence>MKNLFYMLSFLLALSGYAQETRTIKGKVTDSKDGMPLYGVSVFVENASISNSTQQKGVIQSSSLGTVTDFDGTFSLQINGNVKFLRVTYIGYESTSLEVTSQKNYNVSLKSETAELKEVVVTGYQKIETRKLTSAISKANMIDIQQAGVASIDQLLIGQVTGVAVTQATGAPGTLAKVRIRGTASLSGPQDPLWVLDGLPLEGNDVPQNYDKDNIDQLTNFSIAGLNPEDIKDITILKDASATAIYGARAANGVIVVTTKKGRKGNMRVNFTTNTFLTQRPDFSKLNLMNSSQKVDFELGMAADPNLTYRSENGQVSRILNGANELGAYRAGGFSALSTDSQNSINALRNNNTNWGNLLYQDAVNTQYGLSLSGGGEKSDYYFSLGAYNEEGTTIGTGFDRYNLTLKNNFEVSDKLRVGISIFGSQSTTKSYISDTDGFTNPANYSRTVNPYLTPRNADGSYNYDKDISGYSNNSVYVPFNILEERENTSYELKNRAIKAILDIDYNITKNFKATTQVGLQFDNSASEKFADKETYYTRKEREKTRRFSGGVPTYFLPDGGIIQNSNTDFFQYNWKTMLNYSAVFNTKHEVEVMAGSELRRNYNTFIATKGFGYNPQTLTTQPIIFPNANAANEATYRTYQKTENENAFASFFATASYTYNRKYTAFGSVRYDGSDLFGVDPKYKYLPLWALSGSWLVSEENFLKENQTISALRLRASYGLQGNIDKNTSPYVVGAYGNTTLLPGQNEQTINVLSPPNDKLRWEKTTNTNFGFDLGLFNNRVSVVTDVYGRKSTDLIGLQSLPVENGFEYSNLNWGQVSNKGYEIALTTKNIERPNFSWTTNINFSHNKSNVDRIQIRENSYLPSREGHPVNAVFALKTAGIDENGYPLYINKKGETVNTNTLFALIDQYPLIFPGELSQSSLTAQETRDLFTYVGDRDPKFTGGFINTFKVHNFDLTIATTFNIKQTVVETPPYNGTRVDPGQNYSTAILNAHSSTNTNTNLPGIVGRNSGTGDDTWMAYNWYADSGPFNTTALLDTWVKEMSYMRLSSVRLGYSLPKKATNSIFMEDIRFSIEGRNLFVVSSDYKGYFDPETFGNIYAQPIPRSISIGCNLTF</sequence>
<dbReference type="RefSeq" id="WP_073395316.1">
    <property type="nucleotide sequence ID" value="NZ_FRBX01000003.1"/>
</dbReference>
<organism evidence="13 14">
    <name type="scientific">Flavobacterium pectinovorum</name>
    <dbReference type="NCBI Taxonomy" id="29533"/>
    <lineage>
        <taxon>Bacteria</taxon>
        <taxon>Pseudomonadati</taxon>
        <taxon>Bacteroidota</taxon>
        <taxon>Flavobacteriia</taxon>
        <taxon>Flavobacteriales</taxon>
        <taxon>Flavobacteriaceae</taxon>
        <taxon>Flavobacterium</taxon>
    </lineage>
</organism>
<dbReference type="Pfam" id="PF13715">
    <property type="entry name" value="CarbopepD_reg_2"/>
    <property type="match status" value="1"/>
</dbReference>
<comment type="similarity">
    <text evidence="8 9">Belongs to the TonB-dependent receptor family.</text>
</comment>
<evidence type="ECO:0000256" key="6">
    <source>
        <dbReference type="ARBA" id="ARBA00023136"/>
    </source>
</evidence>
<comment type="caution">
    <text evidence="13">The sequence shown here is derived from an EMBL/GenBank/DDBJ whole genome shotgun (WGS) entry which is preliminary data.</text>
</comment>
<dbReference type="NCBIfam" id="TIGR04056">
    <property type="entry name" value="OMP_RagA_SusC"/>
    <property type="match status" value="1"/>
</dbReference>
<dbReference type="InterPro" id="IPR012910">
    <property type="entry name" value="Plug_dom"/>
</dbReference>
<keyword evidence="6 8" id="KW-0472">Membrane</keyword>
<evidence type="ECO:0000256" key="2">
    <source>
        <dbReference type="ARBA" id="ARBA00022448"/>
    </source>
</evidence>
<feature type="domain" description="TonB-dependent receptor plug" evidence="12">
    <location>
        <begin position="130"/>
        <end position="254"/>
    </location>
</feature>
<evidence type="ECO:0000313" key="14">
    <source>
        <dbReference type="Proteomes" id="UP000198431"/>
    </source>
</evidence>
<keyword evidence="5 9" id="KW-0798">TonB box</keyword>
<evidence type="ECO:0000259" key="11">
    <source>
        <dbReference type="Pfam" id="PF00593"/>
    </source>
</evidence>
<dbReference type="EMBL" id="MUHB01000015">
    <property type="protein sequence ID" value="OXB03159.1"/>
    <property type="molecule type" value="Genomic_DNA"/>
</dbReference>
<evidence type="ECO:0000256" key="4">
    <source>
        <dbReference type="ARBA" id="ARBA00022692"/>
    </source>
</evidence>
<keyword evidence="2 8" id="KW-0813">Transport</keyword>
<dbReference type="NCBIfam" id="TIGR04057">
    <property type="entry name" value="SusC_RagA_signa"/>
    <property type="match status" value="1"/>
</dbReference>
<dbReference type="Gene3D" id="2.170.130.10">
    <property type="entry name" value="TonB-dependent receptor, plug domain"/>
    <property type="match status" value="1"/>
</dbReference>
<dbReference type="Proteomes" id="UP000198431">
    <property type="component" value="Unassembled WGS sequence"/>
</dbReference>